<accession>A0A2V5KKW7</accession>
<sequence length="125" mass="15028">MIRIKRIYDSIDESDGKRILVDRLWPRGVSKEKAGIHEWMKEIAPSHELRKWFHEHANFNEFEERYREELVRDERKIPLLKQLRKWADEGTVTHLYSAKDEERNQAVFLAEIVRGMDRADDALPK</sequence>
<comment type="caution">
    <text evidence="1">The sequence shown here is derived from an EMBL/GenBank/DDBJ whole genome shotgun (WGS) entry which is preliminary data.</text>
</comment>
<dbReference type="OrthoDB" id="9790745at2"/>
<evidence type="ECO:0000313" key="2">
    <source>
        <dbReference type="Proteomes" id="UP000247476"/>
    </source>
</evidence>
<organism evidence="1 2">
    <name type="scientific">Paenibacillus flagellatus</name>
    <dbReference type="NCBI Taxonomy" id="2211139"/>
    <lineage>
        <taxon>Bacteria</taxon>
        <taxon>Bacillati</taxon>
        <taxon>Bacillota</taxon>
        <taxon>Bacilli</taxon>
        <taxon>Bacillales</taxon>
        <taxon>Paenibacillaceae</taxon>
        <taxon>Paenibacillus</taxon>
    </lineage>
</organism>
<dbReference type="PANTHER" id="PTHR36849">
    <property type="entry name" value="CYTOPLASMIC PROTEIN-RELATED"/>
    <property type="match status" value="1"/>
</dbReference>
<gene>
    <name evidence="1" type="ORF">DLM86_25205</name>
</gene>
<dbReference type="Pfam" id="PF22752">
    <property type="entry name" value="DUF488-N3i"/>
    <property type="match status" value="1"/>
</dbReference>
<reference evidence="1 2" key="1">
    <citation type="submission" date="2018-05" db="EMBL/GenBank/DDBJ databases">
        <title>Paenibacillus flagellatus sp. nov., isolated from selenium mineral soil.</title>
        <authorList>
            <person name="Dai X."/>
        </authorList>
    </citation>
    <scope>NUCLEOTIDE SEQUENCE [LARGE SCALE GENOMIC DNA]</scope>
    <source>
        <strain evidence="1 2">DXL2</strain>
    </source>
</reference>
<evidence type="ECO:0000313" key="1">
    <source>
        <dbReference type="EMBL" id="PYI51327.1"/>
    </source>
</evidence>
<dbReference type="InterPro" id="IPR052552">
    <property type="entry name" value="YeaO-like"/>
</dbReference>
<name>A0A2V5KKW7_9BACL</name>
<dbReference type="AlphaFoldDB" id="A0A2V5KKW7"/>
<proteinExistence type="predicted"/>
<evidence type="ECO:0008006" key="3">
    <source>
        <dbReference type="Google" id="ProtNLM"/>
    </source>
</evidence>
<dbReference type="RefSeq" id="WP_110842840.1">
    <property type="nucleotide sequence ID" value="NZ_QJVJ01000013.1"/>
</dbReference>
<dbReference type="EMBL" id="QJVJ01000013">
    <property type="protein sequence ID" value="PYI51327.1"/>
    <property type="molecule type" value="Genomic_DNA"/>
</dbReference>
<dbReference type="PANTHER" id="PTHR36849:SF1">
    <property type="entry name" value="CYTOPLASMIC PROTEIN"/>
    <property type="match status" value="1"/>
</dbReference>
<keyword evidence="2" id="KW-1185">Reference proteome</keyword>
<dbReference type="Proteomes" id="UP000247476">
    <property type="component" value="Unassembled WGS sequence"/>
</dbReference>
<protein>
    <recommendedName>
        <fullName evidence="3">DUF488 domain-containing protein</fullName>
    </recommendedName>
</protein>